<dbReference type="PROSITE" id="PS50222">
    <property type="entry name" value="EF_HAND_2"/>
    <property type="match status" value="1"/>
</dbReference>
<dbReference type="EMBL" id="JAUUDS010000006">
    <property type="protein sequence ID" value="MDP1028007.1"/>
    <property type="molecule type" value="Genomic_DNA"/>
</dbReference>
<evidence type="ECO:0000313" key="3">
    <source>
        <dbReference type="Proteomes" id="UP001230685"/>
    </source>
</evidence>
<dbReference type="PROSITE" id="PS00018">
    <property type="entry name" value="EF_HAND_1"/>
    <property type="match status" value="1"/>
</dbReference>
<evidence type="ECO:0000259" key="1">
    <source>
        <dbReference type="PROSITE" id="PS50222"/>
    </source>
</evidence>
<protein>
    <recommendedName>
        <fullName evidence="1">EF-hand domain-containing protein</fullName>
    </recommendedName>
</protein>
<evidence type="ECO:0000313" key="2">
    <source>
        <dbReference type="EMBL" id="MDP1028007.1"/>
    </source>
</evidence>
<gene>
    <name evidence="2" type="ORF">Q5H91_12350</name>
</gene>
<sequence>MMRAGVAMMVLGLATAACGPGDDEKSKAADARAAAFTPPSVTSRLDYGSAAARRFRTLDRDGDDVISHDEMPRADSRLLELDRNKDGEITESEFSEGMLKRFDAMDLNQDGTVTSEERRTARAARKE</sequence>
<dbReference type="InterPro" id="IPR018247">
    <property type="entry name" value="EF_Hand_1_Ca_BS"/>
</dbReference>
<dbReference type="Proteomes" id="UP001230685">
    <property type="component" value="Unassembled WGS sequence"/>
</dbReference>
<dbReference type="Pfam" id="PF13202">
    <property type="entry name" value="EF-hand_5"/>
    <property type="match status" value="2"/>
</dbReference>
<dbReference type="SUPFAM" id="SSF47473">
    <property type="entry name" value="EF-hand"/>
    <property type="match status" value="1"/>
</dbReference>
<feature type="domain" description="EF-hand" evidence="1">
    <location>
        <begin position="69"/>
        <end position="104"/>
    </location>
</feature>
<name>A0ABT9EM23_9SPHN</name>
<accession>A0ABT9EM23</accession>
<reference evidence="2 3" key="1">
    <citation type="submission" date="2023-07" db="EMBL/GenBank/DDBJ databases">
        <authorList>
            <person name="Kim M.K."/>
        </authorList>
    </citation>
    <scope>NUCLEOTIDE SEQUENCE [LARGE SCALE GENOMIC DNA]</scope>
    <source>
        <strain evidence="2 3">KR1UV-12</strain>
    </source>
</reference>
<dbReference type="PROSITE" id="PS51257">
    <property type="entry name" value="PROKAR_LIPOPROTEIN"/>
    <property type="match status" value="1"/>
</dbReference>
<keyword evidence="3" id="KW-1185">Reference proteome</keyword>
<dbReference type="InterPro" id="IPR011992">
    <property type="entry name" value="EF-hand-dom_pair"/>
</dbReference>
<proteinExistence type="predicted"/>
<dbReference type="RefSeq" id="WP_305173711.1">
    <property type="nucleotide sequence ID" value="NZ_JAUUDS010000006.1"/>
</dbReference>
<comment type="caution">
    <text evidence="2">The sequence shown here is derived from an EMBL/GenBank/DDBJ whole genome shotgun (WGS) entry which is preliminary data.</text>
</comment>
<dbReference type="InterPro" id="IPR002048">
    <property type="entry name" value="EF_hand_dom"/>
</dbReference>
<dbReference type="Gene3D" id="1.10.238.10">
    <property type="entry name" value="EF-hand"/>
    <property type="match status" value="1"/>
</dbReference>
<organism evidence="2 3">
    <name type="scientific">Sphingomonas aurea</name>
    <dbReference type="NCBI Taxonomy" id="3063994"/>
    <lineage>
        <taxon>Bacteria</taxon>
        <taxon>Pseudomonadati</taxon>
        <taxon>Pseudomonadota</taxon>
        <taxon>Alphaproteobacteria</taxon>
        <taxon>Sphingomonadales</taxon>
        <taxon>Sphingomonadaceae</taxon>
        <taxon>Sphingomonas</taxon>
    </lineage>
</organism>